<dbReference type="GO" id="GO:0005576">
    <property type="term" value="C:extracellular region"/>
    <property type="evidence" value="ECO:0007669"/>
    <property type="project" value="TreeGrafter"/>
</dbReference>
<evidence type="ECO:0000256" key="3">
    <source>
        <dbReference type="ARBA" id="ARBA00022737"/>
    </source>
</evidence>
<feature type="non-terminal residue" evidence="8">
    <location>
        <position position="673"/>
    </location>
</feature>
<dbReference type="Proteomes" id="UP000271974">
    <property type="component" value="Unassembled WGS sequence"/>
</dbReference>
<dbReference type="OrthoDB" id="6146408at2759"/>
<feature type="domain" description="EGF-like" evidence="7">
    <location>
        <begin position="141"/>
        <end position="177"/>
    </location>
</feature>
<dbReference type="CDD" id="cd00054">
    <property type="entry name" value="EGF_CA"/>
    <property type="match status" value="2"/>
</dbReference>
<dbReference type="SMART" id="SM00181">
    <property type="entry name" value="EGF"/>
    <property type="match status" value="4"/>
</dbReference>
<sequence>CIRLVITFLSPTPPGGTVLPCANATEGCHFLVYYNPDNSTKDCQQVKTASSNVHIFHGHNLLNDVCVQEVLVLPQSPASQVCLQAGSGETRCFDVPLVNVSGPDLCSNNSCNHPDGACLPDPAVGTTKCVCHAYFDLPNCLPDVCKPNPCQNGGFCQALNGTHLCFCPLGFSGFNCSTPDANPLLSKPQVTDQLGPTPGGTVTCKVNTPCQFPVYTSGDNNGAIPVVGPGPMSPDLNVTVETTVADNSTGLPGSTFLTPVVATSAVPGQKQLCVNVGNQNGVTDSACFHVIFTFDNPGPSSFPALSSTLSPDQTDDNASFASPTPPTGTTLPCANSIDGCHFLVFSKPGNSSLGCPHVTALTPKVIIFPTKSNQGGDLCINEILVLPQASPQTICLQAGSGESRCFNVPQVNISGPALCENRSCNSPHGACLADPSIGTTQCVCANYFSLPTCLPEPCNPNPCQHGGVCQQNNGSYTCFCRLGFSGTNCSMVAVDQHPTSPSVTDQLGPTPGGTINCRVNTPCHFPVYTRGNSNGTFPTVSPGPMSPEMSVKLNATVADNSTGLPGLTYLTPITTISTIPGHRQLCVNIGNQQAVTDSACFQVIFTGNDTSISPTPNSSGWTNDSAKFIPSTPPDGTTLPCADAVNGCHFLVYSESGNTTADCPQVSATSPGV</sequence>
<dbReference type="PROSITE" id="PS01186">
    <property type="entry name" value="EGF_2"/>
    <property type="match status" value="2"/>
</dbReference>
<evidence type="ECO:0000256" key="1">
    <source>
        <dbReference type="ARBA" id="ARBA00022536"/>
    </source>
</evidence>
<comment type="caution">
    <text evidence="5">Lacks conserved residue(s) required for the propagation of feature annotation.</text>
</comment>
<dbReference type="SMART" id="SM00179">
    <property type="entry name" value="EGF_CA"/>
    <property type="match status" value="2"/>
</dbReference>
<feature type="non-terminal residue" evidence="8">
    <location>
        <position position="1"/>
    </location>
</feature>
<evidence type="ECO:0000256" key="2">
    <source>
        <dbReference type="ARBA" id="ARBA00022729"/>
    </source>
</evidence>
<dbReference type="GO" id="GO:0005102">
    <property type="term" value="F:signaling receptor binding"/>
    <property type="evidence" value="ECO:0007669"/>
    <property type="project" value="TreeGrafter"/>
</dbReference>
<accession>A0A3S1B7U5</accession>
<evidence type="ECO:0000256" key="6">
    <source>
        <dbReference type="SAM" id="MobiDB-lite"/>
    </source>
</evidence>
<evidence type="ECO:0000313" key="9">
    <source>
        <dbReference type="Proteomes" id="UP000271974"/>
    </source>
</evidence>
<name>A0A3S1B7U5_ELYCH</name>
<reference evidence="8 9" key="1">
    <citation type="submission" date="2019-01" db="EMBL/GenBank/DDBJ databases">
        <title>A draft genome assembly of the solar-powered sea slug Elysia chlorotica.</title>
        <authorList>
            <person name="Cai H."/>
            <person name="Li Q."/>
            <person name="Fang X."/>
            <person name="Li J."/>
            <person name="Curtis N.E."/>
            <person name="Altenburger A."/>
            <person name="Shibata T."/>
            <person name="Feng M."/>
            <person name="Maeda T."/>
            <person name="Schwartz J.A."/>
            <person name="Shigenobu S."/>
            <person name="Lundholm N."/>
            <person name="Nishiyama T."/>
            <person name="Yang H."/>
            <person name="Hasebe M."/>
            <person name="Li S."/>
            <person name="Pierce S.K."/>
            <person name="Wang J."/>
        </authorList>
    </citation>
    <scope>NUCLEOTIDE SEQUENCE [LARGE SCALE GENOMIC DNA]</scope>
    <source>
        <strain evidence="8">EC2010</strain>
        <tissue evidence="8">Whole organism of an adult</tissue>
    </source>
</reference>
<dbReference type="AlphaFoldDB" id="A0A3S1B7U5"/>
<dbReference type="SUPFAM" id="SSF57196">
    <property type="entry name" value="EGF/Laminin"/>
    <property type="match status" value="2"/>
</dbReference>
<evidence type="ECO:0000313" key="8">
    <source>
        <dbReference type="EMBL" id="RUS77144.1"/>
    </source>
</evidence>
<comment type="caution">
    <text evidence="8">The sequence shown here is derived from an EMBL/GenBank/DDBJ whole genome shotgun (WGS) entry which is preliminary data.</text>
</comment>
<dbReference type="Pfam" id="PF00008">
    <property type="entry name" value="EGF"/>
    <property type="match status" value="2"/>
</dbReference>
<dbReference type="InterPro" id="IPR001881">
    <property type="entry name" value="EGF-like_Ca-bd_dom"/>
</dbReference>
<dbReference type="PROSITE" id="PS00022">
    <property type="entry name" value="EGF_1"/>
    <property type="match status" value="2"/>
</dbReference>
<dbReference type="GO" id="GO:0005509">
    <property type="term" value="F:calcium ion binding"/>
    <property type="evidence" value="ECO:0007669"/>
    <property type="project" value="InterPro"/>
</dbReference>
<proteinExistence type="predicted"/>
<evidence type="ECO:0000259" key="7">
    <source>
        <dbReference type="PROSITE" id="PS50026"/>
    </source>
</evidence>
<keyword evidence="2" id="KW-0732">Signal</keyword>
<dbReference type="InterPro" id="IPR050969">
    <property type="entry name" value="Dev_Signal_Modulators"/>
</dbReference>
<keyword evidence="9" id="KW-1185">Reference proteome</keyword>
<feature type="region of interest" description="Disordered" evidence="6">
    <location>
        <begin position="303"/>
        <end position="325"/>
    </location>
</feature>
<feature type="disulfide bond" evidence="5">
    <location>
        <begin position="480"/>
        <end position="489"/>
    </location>
</feature>
<dbReference type="PROSITE" id="PS50026">
    <property type="entry name" value="EGF_3"/>
    <property type="match status" value="2"/>
</dbReference>
<organism evidence="8 9">
    <name type="scientific">Elysia chlorotica</name>
    <name type="common">Eastern emerald elysia</name>
    <name type="synonym">Sea slug</name>
    <dbReference type="NCBI Taxonomy" id="188477"/>
    <lineage>
        <taxon>Eukaryota</taxon>
        <taxon>Metazoa</taxon>
        <taxon>Spiralia</taxon>
        <taxon>Lophotrochozoa</taxon>
        <taxon>Mollusca</taxon>
        <taxon>Gastropoda</taxon>
        <taxon>Heterobranchia</taxon>
        <taxon>Euthyneura</taxon>
        <taxon>Panpulmonata</taxon>
        <taxon>Sacoglossa</taxon>
        <taxon>Placobranchoidea</taxon>
        <taxon>Plakobranchidae</taxon>
        <taxon>Elysia</taxon>
    </lineage>
</organism>
<dbReference type="PANTHER" id="PTHR14949">
    <property type="entry name" value="EGF-LIKE-DOMAIN, MULTIPLE 7, 8"/>
    <property type="match status" value="1"/>
</dbReference>
<dbReference type="STRING" id="188477.A0A3S1B7U5"/>
<gene>
    <name evidence="8" type="ORF">EGW08_015100</name>
</gene>
<keyword evidence="1 5" id="KW-0245">EGF-like domain</keyword>
<dbReference type="EMBL" id="RQTK01000607">
    <property type="protein sequence ID" value="RUS77144.1"/>
    <property type="molecule type" value="Genomic_DNA"/>
</dbReference>
<dbReference type="InterPro" id="IPR000742">
    <property type="entry name" value="EGF"/>
</dbReference>
<evidence type="ECO:0000256" key="4">
    <source>
        <dbReference type="ARBA" id="ARBA00023157"/>
    </source>
</evidence>
<dbReference type="FunFam" id="2.10.25.10:FF:000066">
    <property type="entry name" value="FAT atypical cadherin 4"/>
    <property type="match status" value="2"/>
</dbReference>
<keyword evidence="4 5" id="KW-1015">Disulfide bond</keyword>
<feature type="domain" description="EGF-like" evidence="7">
    <location>
        <begin position="454"/>
        <end position="490"/>
    </location>
</feature>
<dbReference type="PANTHER" id="PTHR14949:SF51">
    <property type="entry name" value="VON WILLEBRAND FACTOR D AND EGF DOMAIN-CONTAINING PROTEIN"/>
    <property type="match status" value="1"/>
</dbReference>
<feature type="disulfide bond" evidence="5">
    <location>
        <begin position="167"/>
        <end position="176"/>
    </location>
</feature>
<keyword evidence="3" id="KW-0677">Repeat</keyword>
<protein>
    <recommendedName>
        <fullName evidence="7">EGF-like domain-containing protein</fullName>
    </recommendedName>
</protein>
<evidence type="ECO:0000256" key="5">
    <source>
        <dbReference type="PROSITE-ProRule" id="PRU00076"/>
    </source>
</evidence>
<dbReference type="GO" id="GO:0009986">
    <property type="term" value="C:cell surface"/>
    <property type="evidence" value="ECO:0007669"/>
    <property type="project" value="TreeGrafter"/>
</dbReference>
<dbReference type="Gene3D" id="2.10.25.10">
    <property type="entry name" value="Laminin"/>
    <property type="match status" value="2"/>
</dbReference>